<dbReference type="HAMAP" id="MF_01463_B">
    <property type="entry name" value="SecD_B"/>
    <property type="match status" value="1"/>
</dbReference>
<evidence type="ECO:0000256" key="3">
    <source>
        <dbReference type="ARBA" id="ARBA00022475"/>
    </source>
</evidence>
<evidence type="ECO:0000259" key="12">
    <source>
        <dbReference type="Pfam" id="PF22599"/>
    </source>
</evidence>
<dbReference type="GO" id="GO:0006605">
    <property type="term" value="P:protein targeting"/>
    <property type="evidence" value="ECO:0007669"/>
    <property type="project" value="UniProtKB-UniRule"/>
</dbReference>
<dbReference type="InterPro" id="IPR005791">
    <property type="entry name" value="SecD"/>
</dbReference>
<evidence type="ECO:0000256" key="9">
    <source>
        <dbReference type="HAMAP-Rule" id="MF_01463"/>
    </source>
</evidence>
<keyword evidence="7 9" id="KW-0811">Translocation</keyword>
<evidence type="ECO:0000256" key="4">
    <source>
        <dbReference type="ARBA" id="ARBA00022692"/>
    </source>
</evidence>
<dbReference type="PANTHER" id="PTHR30081:SF1">
    <property type="entry name" value="PROTEIN TRANSLOCASE SUBUNIT SECD"/>
    <property type="match status" value="1"/>
</dbReference>
<keyword evidence="3 9" id="KW-1003">Cell membrane</keyword>
<sequence length="419" mass="46070">MDFKRIAAFFVIVVALFATIAATSPHIMDNIKLGLDLKGGFEILYEAEPINENGTLTREVLRQAARSIESRANASKVAEPEVTPEGDNRIRVKLAGVENQEEVRRILREPAELTFRSSQGCESPTDYCKIEMDGSDFVEGGAKVEFHADTNQPIVAIQVKDPQKFAEITQRLLHQPLAIYMDDQLQSAPVVQGVMRDGNATITGSNTIEEARQLAQTINLGALPVRLTELYTQSVGATLGQLSLEQTLTAATIGSVIILLFMLVFYRLPGVVASITLITYTWLLLLVLYWMKATLTLPGIAALVLGIGMAVDANILTNERIKEEIRSGKSLFSSLRSGFRNSLRTILDANITTILAAVVLYFIGTGMVQGFALTLIFSILVSMVTNVLLSRWLLHLLVRGRLVTKPAYFGVKEEEISEL</sequence>
<dbReference type="Gene3D" id="1.20.1640.10">
    <property type="entry name" value="Multidrug efflux transporter AcrB transmembrane domain"/>
    <property type="match status" value="1"/>
</dbReference>
<comment type="caution">
    <text evidence="9">Lacks conserved residue(s) required for the propagation of feature annotation.</text>
</comment>
<comment type="subcellular location">
    <subcellularLocation>
        <location evidence="1 9">Cell membrane</location>
        <topology evidence="1 9">Multi-pass membrane protein</topology>
    </subcellularLocation>
</comment>
<dbReference type="Pfam" id="PF21760">
    <property type="entry name" value="SecD_1st"/>
    <property type="match status" value="1"/>
</dbReference>
<keyword evidence="4 9" id="KW-0812">Transmembrane</keyword>
<dbReference type="InterPro" id="IPR048631">
    <property type="entry name" value="SecD_1st"/>
</dbReference>
<evidence type="ECO:0000313" key="14">
    <source>
        <dbReference type="Proteomes" id="UP000677918"/>
    </source>
</evidence>
<keyword evidence="14" id="KW-1185">Reference proteome</keyword>
<comment type="subunit">
    <text evidence="9">Forms a complex with SecF. Part of the essential Sec protein translocation apparatus which comprises SecA, SecYEG and auxiliary proteins SecDF. Other proteins may also be involved.</text>
</comment>
<evidence type="ECO:0000256" key="7">
    <source>
        <dbReference type="ARBA" id="ARBA00023010"/>
    </source>
</evidence>
<evidence type="ECO:0000259" key="11">
    <source>
        <dbReference type="Pfam" id="PF21760"/>
    </source>
</evidence>
<comment type="similarity">
    <text evidence="9">Belongs to the SecD/SecF family. SecD subfamily.</text>
</comment>
<keyword evidence="5 9" id="KW-0653">Protein transport</keyword>
<evidence type="ECO:0000256" key="5">
    <source>
        <dbReference type="ARBA" id="ARBA00022927"/>
    </source>
</evidence>
<name>A0A8J4M3J8_9BACL</name>
<dbReference type="EMBL" id="BOVK01000041">
    <property type="protein sequence ID" value="GIQ70132.1"/>
    <property type="molecule type" value="Genomic_DNA"/>
</dbReference>
<keyword evidence="8 9" id="KW-0472">Membrane</keyword>
<dbReference type="Pfam" id="PF22599">
    <property type="entry name" value="SecDF_P1_head"/>
    <property type="match status" value="1"/>
</dbReference>
<dbReference type="SUPFAM" id="SSF82866">
    <property type="entry name" value="Multidrug efflux transporter AcrB transmembrane domain"/>
    <property type="match status" value="1"/>
</dbReference>
<dbReference type="RefSeq" id="WP_213412907.1">
    <property type="nucleotide sequence ID" value="NZ_BOVK01000041.1"/>
</dbReference>
<dbReference type="NCBIfam" id="TIGR01129">
    <property type="entry name" value="secD"/>
    <property type="match status" value="1"/>
</dbReference>
<comment type="function">
    <text evidence="9">Part of the Sec protein translocase complex. Interacts with the SecYEG preprotein conducting channel. SecDF uses the proton motive force (PMF) to complete protein translocation after the ATP-dependent function of SecA.</text>
</comment>
<comment type="caution">
    <text evidence="13">The sequence shown here is derived from an EMBL/GenBank/DDBJ whole genome shotgun (WGS) entry which is preliminary data.</text>
</comment>
<dbReference type="InterPro" id="IPR054384">
    <property type="entry name" value="SecDF_P1_head"/>
</dbReference>
<feature type="domain" description="SecDF P1 head subdomain" evidence="12">
    <location>
        <begin position="132"/>
        <end position="225"/>
    </location>
</feature>
<gene>
    <name evidence="9" type="primary">secD</name>
    <name evidence="13" type="ORF">XYCOK13_29560</name>
</gene>
<protein>
    <recommendedName>
        <fullName evidence="9">Protein translocase subunit SecD</fullName>
    </recommendedName>
</protein>
<dbReference type="FunFam" id="1.20.1640.10:FF:000004">
    <property type="entry name" value="Protein translocase subunit SecD"/>
    <property type="match status" value="1"/>
</dbReference>
<dbReference type="NCBIfam" id="TIGR00916">
    <property type="entry name" value="2A0604s01"/>
    <property type="match status" value="1"/>
</dbReference>
<feature type="transmembrane region" description="Helical" evidence="9">
    <location>
        <begin position="271"/>
        <end position="291"/>
    </location>
</feature>
<evidence type="ECO:0000256" key="2">
    <source>
        <dbReference type="ARBA" id="ARBA00022448"/>
    </source>
</evidence>
<organism evidence="13 14">
    <name type="scientific">Xylanibacillus composti</name>
    <dbReference type="NCBI Taxonomy" id="1572762"/>
    <lineage>
        <taxon>Bacteria</taxon>
        <taxon>Bacillati</taxon>
        <taxon>Bacillota</taxon>
        <taxon>Bacilli</taxon>
        <taxon>Bacillales</taxon>
        <taxon>Paenibacillaceae</taxon>
        <taxon>Xylanibacillus</taxon>
    </lineage>
</organism>
<keyword evidence="6 9" id="KW-1133">Transmembrane helix</keyword>
<dbReference type="InterPro" id="IPR022813">
    <property type="entry name" value="SecD/SecF_arch_bac"/>
</dbReference>
<dbReference type="GO" id="GO:0015450">
    <property type="term" value="F:protein-transporting ATPase activity"/>
    <property type="evidence" value="ECO:0007669"/>
    <property type="project" value="InterPro"/>
</dbReference>
<accession>A0A8J4M3J8</accession>
<evidence type="ECO:0000256" key="6">
    <source>
        <dbReference type="ARBA" id="ARBA00022989"/>
    </source>
</evidence>
<feature type="domain" description="Protein export membrane protein SecD/SecF C-terminal" evidence="10">
    <location>
        <begin position="232"/>
        <end position="397"/>
    </location>
</feature>
<dbReference type="GO" id="GO:0043952">
    <property type="term" value="P:protein transport by the Sec complex"/>
    <property type="evidence" value="ECO:0007669"/>
    <property type="project" value="UniProtKB-UniRule"/>
</dbReference>
<feature type="transmembrane region" description="Helical" evidence="9">
    <location>
        <begin position="370"/>
        <end position="389"/>
    </location>
</feature>
<feature type="transmembrane region" description="Helical" evidence="9">
    <location>
        <begin position="248"/>
        <end position="266"/>
    </location>
</feature>
<dbReference type="Gene3D" id="3.30.1360.200">
    <property type="match status" value="1"/>
</dbReference>
<evidence type="ECO:0000313" key="13">
    <source>
        <dbReference type="EMBL" id="GIQ70132.1"/>
    </source>
</evidence>
<dbReference type="AlphaFoldDB" id="A0A8J4M3J8"/>
<feature type="transmembrane region" description="Helical" evidence="9">
    <location>
        <begin position="297"/>
        <end position="316"/>
    </location>
</feature>
<evidence type="ECO:0000256" key="1">
    <source>
        <dbReference type="ARBA" id="ARBA00004651"/>
    </source>
</evidence>
<dbReference type="Gene3D" id="3.30.70.3400">
    <property type="match status" value="1"/>
</dbReference>
<dbReference type="GO" id="GO:0005886">
    <property type="term" value="C:plasma membrane"/>
    <property type="evidence" value="ECO:0007669"/>
    <property type="project" value="UniProtKB-SubCell"/>
</dbReference>
<evidence type="ECO:0000256" key="8">
    <source>
        <dbReference type="ARBA" id="ARBA00023136"/>
    </source>
</evidence>
<feature type="transmembrane region" description="Helical" evidence="9">
    <location>
        <begin position="345"/>
        <end position="364"/>
    </location>
</feature>
<dbReference type="InterPro" id="IPR055344">
    <property type="entry name" value="SecD_SecF_C_bact"/>
</dbReference>
<dbReference type="InterPro" id="IPR048634">
    <property type="entry name" value="SecD_SecF_C"/>
</dbReference>
<dbReference type="GO" id="GO:0065002">
    <property type="term" value="P:intracellular protein transmembrane transport"/>
    <property type="evidence" value="ECO:0007669"/>
    <property type="project" value="UniProtKB-UniRule"/>
</dbReference>
<dbReference type="PANTHER" id="PTHR30081">
    <property type="entry name" value="PROTEIN-EXPORT MEMBRANE PROTEIN SEC"/>
    <property type="match status" value="1"/>
</dbReference>
<proteinExistence type="inferred from homology"/>
<dbReference type="InterPro" id="IPR001036">
    <property type="entry name" value="Acrflvin-R"/>
</dbReference>
<dbReference type="Pfam" id="PF02355">
    <property type="entry name" value="SecD_SecF_C"/>
    <property type="match status" value="1"/>
</dbReference>
<reference evidence="13" key="1">
    <citation type="submission" date="2021-04" db="EMBL/GenBank/DDBJ databases">
        <title>Draft genome sequence of Xylanibacillus composti strain K13.</title>
        <authorList>
            <person name="Uke A."/>
            <person name="Chhe C."/>
            <person name="Baramee S."/>
            <person name="Kosugi A."/>
        </authorList>
    </citation>
    <scope>NUCLEOTIDE SEQUENCE</scope>
    <source>
        <strain evidence="13">K13</strain>
    </source>
</reference>
<dbReference type="Proteomes" id="UP000677918">
    <property type="component" value="Unassembled WGS sequence"/>
</dbReference>
<dbReference type="PRINTS" id="PR00702">
    <property type="entry name" value="ACRIFLAVINRP"/>
</dbReference>
<evidence type="ECO:0000259" key="10">
    <source>
        <dbReference type="Pfam" id="PF02355"/>
    </source>
</evidence>
<feature type="domain" description="Protein translocase subunit SecDF P1" evidence="11">
    <location>
        <begin position="62"/>
        <end position="119"/>
    </location>
</feature>
<keyword evidence="2 9" id="KW-0813">Transport</keyword>